<dbReference type="InterPro" id="IPR022803">
    <property type="entry name" value="Ribosomal_uL5_dom_sf"/>
</dbReference>
<evidence type="ECO:0000256" key="12">
    <source>
        <dbReference type="ARBA" id="ARBA00022980"/>
    </source>
</evidence>
<evidence type="ECO:0000256" key="11">
    <source>
        <dbReference type="ARBA" id="ARBA00022884"/>
    </source>
</evidence>
<dbReference type="AlphaFoldDB" id="A0ABD2K261"/>
<keyword evidence="7 18" id="KW-0808">Transferase</keyword>
<organism evidence="21 22">
    <name type="scientific">Heterodera schachtii</name>
    <name type="common">Sugarbeet cyst nematode worm</name>
    <name type="synonym">Tylenchus schachtii</name>
    <dbReference type="NCBI Taxonomy" id="97005"/>
    <lineage>
        <taxon>Eukaryota</taxon>
        <taxon>Metazoa</taxon>
        <taxon>Ecdysozoa</taxon>
        <taxon>Nematoda</taxon>
        <taxon>Chromadorea</taxon>
        <taxon>Rhabditida</taxon>
        <taxon>Tylenchina</taxon>
        <taxon>Tylenchomorpha</taxon>
        <taxon>Tylenchoidea</taxon>
        <taxon>Heteroderidae</taxon>
        <taxon>Heteroderinae</taxon>
        <taxon>Heterodera</taxon>
    </lineage>
</organism>
<dbReference type="InterPro" id="IPR017441">
    <property type="entry name" value="Protein_kinase_ATP_BS"/>
</dbReference>
<evidence type="ECO:0000256" key="9">
    <source>
        <dbReference type="ARBA" id="ARBA00022741"/>
    </source>
</evidence>
<keyword evidence="9 17" id="KW-0547">Nucleotide-binding</keyword>
<keyword evidence="7 18" id="KW-0723">Serine/threonine-protein kinase</keyword>
<dbReference type="PROSITE" id="PS50011">
    <property type="entry name" value="PROTEIN_KINASE_DOM"/>
    <property type="match status" value="1"/>
</dbReference>
<dbReference type="InterPro" id="IPR057266">
    <property type="entry name" value="Ribosomal_uL5_euk/arc-type"/>
</dbReference>
<feature type="domain" description="Protein kinase" evidence="20">
    <location>
        <begin position="215"/>
        <end position="466"/>
    </location>
</feature>
<keyword evidence="10 17" id="KW-0067">ATP-binding</keyword>
<evidence type="ECO:0000256" key="17">
    <source>
        <dbReference type="PROSITE-ProRule" id="PRU10141"/>
    </source>
</evidence>
<sequence>MTKAEQAAEKKEKKLGNPMRDLKIQKLCLNICVGESGDRLTRAAKVLEQLTGQTPVLSKARYTVRSFGIRRNEKIAVHCTVRGPKAEEIIDRGLKVKEYELYRENFSDTGNFGFGIQEHIDLGIKYDPSIGIYGMDFYVVLGRAGLRVAKRRRIQGRIGASHRVQKEEAVKWFQQKYDGVILPPKPKESRKGGHRGHCIPLYEMLEFEELQFPDYCLFEQLGRGAHATVMPCHFHGKPAAAKLFNANVDFKTIQKEAKLLHEFRHENIIELYALFHGTMSGLVLELMGGGSLSELIHQRKSIVYQNCHVINWTFQVAKALEYLHKRSFIHRDVKPSNMLLSLDYVVLKLCDFGTIAKHRTDMASTCGTAAWMAPEVFRGESYDFRCDVFSLGICLWEMLARSPPFADASELNSLAVLWEMAESGLRPPSIEGVAEPLQQLMVRCWADEPNDRPPIDEVKETLEALLKQLPHDALSPFVGRTLSGRPSPVDFSPQARTND</sequence>
<feature type="region of interest" description="Disordered" evidence="19">
    <location>
        <begin position="476"/>
        <end position="499"/>
    </location>
</feature>
<evidence type="ECO:0000256" key="6">
    <source>
        <dbReference type="ARBA" id="ARBA00022490"/>
    </source>
</evidence>
<dbReference type="InterPro" id="IPR001245">
    <property type="entry name" value="Ser-Thr/Tyr_kinase_cat_dom"/>
</dbReference>
<dbReference type="SUPFAM" id="SSF56112">
    <property type="entry name" value="Protein kinase-like (PK-like)"/>
    <property type="match status" value="1"/>
</dbReference>
<evidence type="ECO:0000256" key="3">
    <source>
        <dbReference type="ARBA" id="ARBA00004496"/>
    </source>
</evidence>
<evidence type="ECO:0000313" key="21">
    <source>
        <dbReference type="EMBL" id="KAL3096971.1"/>
    </source>
</evidence>
<dbReference type="InterPro" id="IPR008271">
    <property type="entry name" value="Ser/Thr_kinase_AS"/>
</dbReference>
<dbReference type="SMART" id="SM00220">
    <property type="entry name" value="S_TKc"/>
    <property type="match status" value="1"/>
</dbReference>
<dbReference type="GO" id="GO:0019843">
    <property type="term" value="F:rRNA binding"/>
    <property type="evidence" value="ECO:0007669"/>
    <property type="project" value="UniProtKB-KW"/>
</dbReference>
<feature type="binding site" evidence="16">
    <location>
        <position position="337"/>
    </location>
    <ligand>
        <name>Mg(2+)</name>
        <dbReference type="ChEBI" id="CHEBI:18420"/>
    </ligand>
</feature>
<evidence type="ECO:0000256" key="8">
    <source>
        <dbReference type="ARBA" id="ARBA00022730"/>
    </source>
</evidence>
<reference evidence="21 22" key="1">
    <citation type="submission" date="2024-10" db="EMBL/GenBank/DDBJ databases">
        <authorList>
            <person name="Kim D."/>
        </authorList>
    </citation>
    <scope>NUCLEOTIDE SEQUENCE [LARGE SCALE GENOMIC DNA]</scope>
    <source>
        <strain evidence="21">Taebaek</strain>
    </source>
</reference>
<evidence type="ECO:0000256" key="4">
    <source>
        <dbReference type="ARBA" id="ARBA00008553"/>
    </source>
</evidence>
<dbReference type="GO" id="GO:0005634">
    <property type="term" value="C:nucleus"/>
    <property type="evidence" value="ECO:0007669"/>
    <property type="project" value="UniProtKB-SubCell"/>
</dbReference>
<dbReference type="PRINTS" id="PR00109">
    <property type="entry name" value="TYRKINASE"/>
</dbReference>
<dbReference type="GO" id="GO:1990904">
    <property type="term" value="C:ribonucleoprotein complex"/>
    <property type="evidence" value="ECO:0007669"/>
    <property type="project" value="UniProtKB-KW"/>
</dbReference>
<dbReference type="SUPFAM" id="SSF55282">
    <property type="entry name" value="RL5-like"/>
    <property type="match status" value="1"/>
</dbReference>
<dbReference type="Gene3D" id="3.30.200.20">
    <property type="entry name" value="Phosphorylase Kinase, domain 1"/>
    <property type="match status" value="1"/>
</dbReference>
<proteinExistence type="inferred from homology"/>
<comment type="caution">
    <text evidence="21">The sequence shown here is derived from an EMBL/GenBank/DDBJ whole genome shotgun (WGS) entry which is preliminary data.</text>
</comment>
<dbReference type="Pfam" id="PF00281">
    <property type="entry name" value="Ribosomal_L5"/>
    <property type="match status" value="1"/>
</dbReference>
<dbReference type="Gene3D" id="3.30.1440.10">
    <property type="match status" value="1"/>
</dbReference>
<dbReference type="Gene3D" id="1.10.510.10">
    <property type="entry name" value="Transferase(Phosphotransferase) domain 1"/>
    <property type="match status" value="1"/>
</dbReference>
<keyword evidence="14" id="KW-0687">Ribonucleoprotein</keyword>
<comment type="similarity">
    <text evidence="18">Belongs to the protein kinase superfamily.</text>
</comment>
<dbReference type="PROSITE" id="PS00358">
    <property type="entry name" value="RIBOSOMAL_L5"/>
    <property type="match status" value="1"/>
</dbReference>
<evidence type="ECO:0000256" key="18">
    <source>
        <dbReference type="RuleBase" id="RU000304"/>
    </source>
</evidence>
<comment type="function">
    <text evidence="1">Component of the ribosome, a large ribonucleoprotein complex responsible for the synthesis of proteins in the cell. The small ribosomal subunit (SSU) binds messenger RNAs (mRNAs) and translates the encoded message by selecting cognate aminoacyl-transfer RNA (tRNA) molecules. The large subunit (LSU) contains the ribosomal catalytic site termed the peptidyl transferase center (PTC), which catalyzes the formation of peptide bonds, thereby polymerizing the amino acids delivered by tRNAs into a polypeptide chain. The nascent polypeptides leave the ribosome through a tunnel in the LSU and interact with protein factors that function in enzymatic processing, targeting, and the membrane insertion of nascent chains at the exit of the ribosomal tunnel.</text>
</comment>
<evidence type="ECO:0000256" key="1">
    <source>
        <dbReference type="ARBA" id="ARBA00004021"/>
    </source>
</evidence>
<dbReference type="GO" id="GO:0005524">
    <property type="term" value="F:ATP binding"/>
    <property type="evidence" value="ECO:0007669"/>
    <property type="project" value="UniProtKB-UniRule"/>
</dbReference>
<gene>
    <name evidence="21" type="ORF">niasHS_002687</name>
</gene>
<keyword evidence="11" id="KW-0694">RNA-binding</keyword>
<dbReference type="InterPro" id="IPR002132">
    <property type="entry name" value="Ribosomal_uL5"/>
</dbReference>
<evidence type="ECO:0000256" key="16">
    <source>
        <dbReference type="PIRSR" id="PIRSR000615-3"/>
    </source>
</evidence>
<name>A0ABD2K261_HETSC</name>
<dbReference type="InterPro" id="IPR031309">
    <property type="entry name" value="Ribosomal_uL5_C"/>
</dbReference>
<feature type="binding site" evidence="16">
    <location>
        <position position="351"/>
    </location>
    <ligand>
        <name>Mg(2+)</name>
        <dbReference type="ChEBI" id="CHEBI:18420"/>
    </ligand>
</feature>
<keyword evidence="22" id="KW-1185">Reference proteome</keyword>
<evidence type="ECO:0000256" key="10">
    <source>
        <dbReference type="ARBA" id="ARBA00022840"/>
    </source>
</evidence>
<accession>A0ABD2K261</accession>
<evidence type="ECO:0000256" key="19">
    <source>
        <dbReference type="SAM" id="MobiDB-lite"/>
    </source>
</evidence>
<evidence type="ECO:0000256" key="7">
    <source>
        <dbReference type="ARBA" id="ARBA00022527"/>
    </source>
</evidence>
<dbReference type="Proteomes" id="UP001620645">
    <property type="component" value="Unassembled WGS sequence"/>
</dbReference>
<evidence type="ECO:0000256" key="13">
    <source>
        <dbReference type="ARBA" id="ARBA00023242"/>
    </source>
</evidence>
<comment type="subcellular location">
    <subcellularLocation>
        <location evidence="3">Cytoplasm</location>
    </subcellularLocation>
    <subcellularLocation>
        <location evidence="2">Nucleus</location>
    </subcellularLocation>
</comment>
<keyword evidence="8" id="KW-0699">rRNA-binding</keyword>
<evidence type="ECO:0000256" key="2">
    <source>
        <dbReference type="ARBA" id="ARBA00004123"/>
    </source>
</evidence>
<keyword evidence="16" id="KW-0460">Magnesium</keyword>
<dbReference type="PROSITE" id="PS00108">
    <property type="entry name" value="PROTEIN_KINASE_ST"/>
    <property type="match status" value="1"/>
</dbReference>
<keyword evidence="7 18" id="KW-0418">Kinase</keyword>
<protein>
    <recommendedName>
        <fullName evidence="20">Protein kinase domain-containing protein</fullName>
    </recommendedName>
</protein>
<dbReference type="InterPro" id="IPR000719">
    <property type="entry name" value="Prot_kinase_dom"/>
</dbReference>
<dbReference type="GO" id="GO:0004674">
    <property type="term" value="F:protein serine/threonine kinase activity"/>
    <property type="evidence" value="ECO:0007669"/>
    <property type="project" value="UniProtKB-KW"/>
</dbReference>
<dbReference type="PROSITE" id="PS00107">
    <property type="entry name" value="PROTEIN_KINASE_ATP"/>
    <property type="match status" value="1"/>
</dbReference>
<evidence type="ECO:0000256" key="15">
    <source>
        <dbReference type="PIRSR" id="PIRSR000615-1"/>
    </source>
</evidence>
<dbReference type="InterPro" id="IPR031310">
    <property type="entry name" value="Ribosomal_uL5_N"/>
</dbReference>
<dbReference type="InterPro" id="IPR011009">
    <property type="entry name" value="Kinase-like_dom_sf"/>
</dbReference>
<dbReference type="GO" id="GO:0005840">
    <property type="term" value="C:ribosome"/>
    <property type="evidence" value="ECO:0007669"/>
    <property type="project" value="UniProtKB-KW"/>
</dbReference>
<dbReference type="EMBL" id="JBICCN010000056">
    <property type="protein sequence ID" value="KAL3096971.1"/>
    <property type="molecule type" value="Genomic_DNA"/>
</dbReference>
<comment type="similarity">
    <text evidence="4">Belongs to the universal ribosomal protein uL5 family.</text>
</comment>
<keyword evidence="16" id="KW-0479">Metal-binding</keyword>
<dbReference type="InterPro" id="IPR020929">
    <property type="entry name" value="Ribosomal_uL5_CS"/>
</dbReference>
<evidence type="ECO:0000256" key="14">
    <source>
        <dbReference type="ARBA" id="ARBA00023274"/>
    </source>
</evidence>
<feature type="binding site" evidence="17">
    <location>
        <position position="242"/>
    </location>
    <ligand>
        <name>ATP</name>
        <dbReference type="ChEBI" id="CHEBI:30616"/>
    </ligand>
</feature>
<dbReference type="GO" id="GO:0005737">
    <property type="term" value="C:cytoplasm"/>
    <property type="evidence" value="ECO:0007669"/>
    <property type="project" value="UniProtKB-SubCell"/>
</dbReference>
<evidence type="ECO:0000256" key="5">
    <source>
        <dbReference type="ARBA" id="ARBA00011133"/>
    </source>
</evidence>
<dbReference type="Pfam" id="PF00673">
    <property type="entry name" value="Ribosomal_L5_C"/>
    <property type="match status" value="1"/>
</dbReference>
<comment type="subunit">
    <text evidence="5">Component of the large ribosomal subunit.</text>
</comment>
<dbReference type="FunFam" id="3.30.1440.10:FF:000004">
    <property type="entry name" value="60S ribosomal protein L11, putative"/>
    <property type="match status" value="1"/>
</dbReference>
<keyword evidence="13" id="KW-0539">Nucleus</keyword>
<feature type="active site" description="Proton acceptor" evidence="15">
    <location>
        <position position="332"/>
    </location>
</feature>
<dbReference type="NCBIfam" id="NF003258">
    <property type="entry name" value="PRK04219.1"/>
    <property type="match status" value="1"/>
</dbReference>
<dbReference type="Pfam" id="PF00069">
    <property type="entry name" value="Pkinase"/>
    <property type="match status" value="1"/>
</dbReference>
<evidence type="ECO:0000259" key="20">
    <source>
        <dbReference type="PROSITE" id="PS50011"/>
    </source>
</evidence>
<keyword evidence="12" id="KW-0689">Ribosomal protein</keyword>
<dbReference type="GO" id="GO:0006950">
    <property type="term" value="P:response to stress"/>
    <property type="evidence" value="ECO:0007669"/>
    <property type="project" value="UniProtKB-ARBA"/>
</dbReference>
<evidence type="ECO:0000313" key="22">
    <source>
        <dbReference type="Proteomes" id="UP001620645"/>
    </source>
</evidence>
<keyword evidence="6" id="KW-0963">Cytoplasm</keyword>
<dbReference type="PANTHER" id="PTHR11994">
    <property type="entry name" value="60S RIBOSOMAL PROTEIN L11-RELATED"/>
    <property type="match status" value="1"/>
</dbReference>